<evidence type="ECO:0000313" key="1">
    <source>
        <dbReference type="EMBL" id="CAC9974198.1"/>
    </source>
</evidence>
<gene>
    <name evidence="1" type="ORF">FLAPXU55_01893</name>
</gene>
<protein>
    <recommendedName>
        <fullName evidence="3">Outer membrane protein beta-barrel domain-containing protein</fullName>
    </recommendedName>
</protein>
<proteinExistence type="predicted"/>
<name>A0A9N8J0Z4_9FLAO</name>
<accession>A0A9N8J0Z4</accession>
<dbReference type="AlphaFoldDB" id="A0A9N8J0Z4"/>
<sequence length="192" mass="21001">MTLTLRSIFICFIFISFFPYATKAQNTGKFIYASIGLGLTTSYYKEKNPEIIDGSGFYAQGEYVVGLTSWFSLRPYAGIIITSTNENLEKNPENYKVTTKAFSLGGKVRICAPIPWVAPFVEGGIGTSIGSFETYIPDVNIKKNGMVFDIPFSFGLALGPKNNIDVAFTYLFHPAADQFSGAVAAGFSFPLD</sequence>
<comment type="caution">
    <text evidence="1">The sequence shown here is derived from an EMBL/GenBank/DDBJ whole genome shotgun (WGS) entry which is preliminary data.</text>
</comment>
<dbReference type="EMBL" id="CAIJDE010000038">
    <property type="protein sequence ID" value="CAC9974198.1"/>
    <property type="molecule type" value="Genomic_DNA"/>
</dbReference>
<evidence type="ECO:0008006" key="3">
    <source>
        <dbReference type="Google" id="ProtNLM"/>
    </source>
</evidence>
<reference evidence="1 2" key="1">
    <citation type="submission" date="2020-06" db="EMBL/GenBank/DDBJ databases">
        <authorList>
            <person name="Criscuolo A."/>
        </authorList>
    </citation>
    <scope>NUCLEOTIDE SEQUENCE [LARGE SCALE GENOMIC DNA]</scope>
    <source>
        <strain evidence="1">PXU-55</strain>
    </source>
</reference>
<dbReference type="RefSeq" id="WP_180857468.1">
    <property type="nucleotide sequence ID" value="NZ_CAIJDE010000038.1"/>
</dbReference>
<evidence type="ECO:0000313" key="2">
    <source>
        <dbReference type="Proteomes" id="UP000533639"/>
    </source>
</evidence>
<dbReference type="Proteomes" id="UP000533639">
    <property type="component" value="Unassembled WGS sequence"/>
</dbReference>
<keyword evidence="2" id="KW-1185">Reference proteome</keyword>
<organism evidence="1 2">
    <name type="scientific">Flavobacterium panici</name>
    <dbReference type="NCBI Taxonomy" id="2654843"/>
    <lineage>
        <taxon>Bacteria</taxon>
        <taxon>Pseudomonadati</taxon>
        <taxon>Bacteroidota</taxon>
        <taxon>Flavobacteriia</taxon>
        <taxon>Flavobacteriales</taxon>
        <taxon>Flavobacteriaceae</taxon>
        <taxon>Flavobacterium</taxon>
    </lineage>
</organism>